<dbReference type="AlphaFoldDB" id="A0A6P1E3A7"/>
<gene>
    <name evidence="1" type="ORF">G3480_26790</name>
</gene>
<evidence type="ECO:0000313" key="1">
    <source>
        <dbReference type="EMBL" id="NEX23821.1"/>
    </source>
</evidence>
<name>A0A6P1E3A7_9GAMM</name>
<accession>A0A6P1E3A7</accession>
<dbReference type="Proteomes" id="UP000471640">
    <property type="component" value="Unassembled WGS sequence"/>
</dbReference>
<organism evidence="1 2">
    <name type="scientific">Thiorhodococcus mannitoliphagus</name>
    <dbReference type="NCBI Taxonomy" id="329406"/>
    <lineage>
        <taxon>Bacteria</taxon>
        <taxon>Pseudomonadati</taxon>
        <taxon>Pseudomonadota</taxon>
        <taxon>Gammaproteobacteria</taxon>
        <taxon>Chromatiales</taxon>
        <taxon>Chromatiaceae</taxon>
        <taxon>Thiorhodococcus</taxon>
    </lineage>
</organism>
<proteinExistence type="predicted"/>
<reference evidence="1 2" key="2">
    <citation type="submission" date="2020-02" db="EMBL/GenBank/DDBJ databases">
        <title>Genome sequences of Thiorhodococcus mannitoliphagus and Thiorhodococcus minor, purple sulfur photosynthetic bacteria in the gammaproteobacterial family, Chromatiaceae.</title>
        <authorList>
            <person name="Aviles F.A."/>
            <person name="Meyer T.E."/>
            <person name="Kyndt J.A."/>
        </authorList>
    </citation>
    <scope>NUCLEOTIDE SEQUENCE [LARGE SCALE GENOMIC DNA]</scope>
    <source>
        <strain evidence="1 2">DSM 18266</strain>
    </source>
</reference>
<reference evidence="2" key="1">
    <citation type="journal article" date="2020" name="Microbiol. Resour. Announc.">
        <title>Draft Genome Sequences of Thiorhodococcus mannitoliphagus and Thiorhodococcus minor, Purple Sulfur Photosynthetic Bacteria in the Gammaproteobacterial Family Chromatiaceae.</title>
        <authorList>
            <person name="Aviles F.A."/>
            <person name="Meyer T.E."/>
            <person name="Kyndt J.A."/>
        </authorList>
    </citation>
    <scope>NUCLEOTIDE SEQUENCE [LARGE SCALE GENOMIC DNA]</scope>
    <source>
        <strain evidence="2">DSM 18266</strain>
    </source>
</reference>
<protein>
    <submittedName>
        <fullName evidence="1">Type II toxin-antitoxin system VapC family toxin</fullName>
    </submittedName>
</protein>
<sequence>MAFPSLTSPEEVEPLAVTLLSQVALPPTAKLDALHIAMATIGAMDYLLTWNCAHIANPALRTPISLRGCLKNLKGRL</sequence>
<keyword evidence="2" id="KW-1185">Reference proteome</keyword>
<evidence type="ECO:0000313" key="2">
    <source>
        <dbReference type="Proteomes" id="UP000471640"/>
    </source>
</evidence>
<comment type="caution">
    <text evidence="1">The sequence shown here is derived from an EMBL/GenBank/DDBJ whole genome shotgun (WGS) entry which is preliminary data.</text>
</comment>
<dbReference type="RefSeq" id="WP_164657228.1">
    <property type="nucleotide sequence ID" value="NZ_JAAIJR010000345.1"/>
</dbReference>
<dbReference type="EMBL" id="JAAIJR010000345">
    <property type="protein sequence ID" value="NEX23821.1"/>
    <property type="molecule type" value="Genomic_DNA"/>
</dbReference>